<feature type="compositionally biased region" description="Polar residues" evidence="3">
    <location>
        <begin position="47"/>
        <end position="68"/>
    </location>
</feature>
<comment type="caution">
    <text evidence="4">The sequence shown here is derived from an EMBL/GenBank/DDBJ whole genome shotgun (WGS) entry which is preliminary data.</text>
</comment>
<dbReference type="InterPro" id="IPR052124">
    <property type="entry name" value="Rab9_kelch_effector"/>
</dbReference>
<keyword evidence="2" id="KW-0677">Repeat</keyword>
<evidence type="ECO:0000313" key="4">
    <source>
        <dbReference type="EMBL" id="KAJ3841233.1"/>
    </source>
</evidence>
<dbReference type="Proteomes" id="UP001163846">
    <property type="component" value="Unassembled WGS sequence"/>
</dbReference>
<accession>A0AA38PE33</accession>
<evidence type="ECO:0000313" key="5">
    <source>
        <dbReference type="Proteomes" id="UP001163846"/>
    </source>
</evidence>
<evidence type="ECO:0000256" key="3">
    <source>
        <dbReference type="SAM" id="MobiDB-lite"/>
    </source>
</evidence>
<feature type="region of interest" description="Disordered" evidence="3">
    <location>
        <begin position="316"/>
        <end position="354"/>
    </location>
</feature>
<evidence type="ECO:0000256" key="2">
    <source>
        <dbReference type="ARBA" id="ARBA00022737"/>
    </source>
</evidence>
<keyword evidence="1" id="KW-0880">Kelch repeat</keyword>
<dbReference type="Gene3D" id="2.120.10.80">
    <property type="entry name" value="Kelch-type beta propeller"/>
    <property type="match status" value="2"/>
</dbReference>
<gene>
    <name evidence="4" type="ORF">F5878DRAFT_610867</name>
</gene>
<sequence length="581" mass="61884">MAYNNLSSTTRASELPPRRTPEGSSGSSVSSETRSIRSISEISSVPNDASANPTSAPGSATPNLSNMVKTPLNDVPEHGPFTPTTPDSPLPPIHHHSHHSPNSPYFAGGGSSHSNASSTTSFGGNAREGKSSSSRRSGSSRKTGSSASGSSSRRSATDASSTSRTTSLGRTASTSTLTASRSTPRLAHLHEKDVPIASSTIMYWSRAPVYGACPTRTMRGHTVTLVDTTAWVFGGCDDKETSRDIYCFDVETMQWSHPDTTGELPPPSRAHTATLVDRKIYVFGGGQSASYSDAVYILDTVTRKWTKPAVSGAIRDPATGQVIGSAPGPPGSGGNAHNNPDTNGSSSPVSSIIYGETPAPRRAHTAVYYNGRIWVFGGGNGMTALNDVWTLDVSKMIWERMNVRGRDSAPGSEDYHYGGRGGHNTYSPGSIPTPRGYHTANLVGNMMIVVGGSDGKDCFAEIWCLNLDTLEWILLDLPESHKRLAHTSTQVGSYLFIQGGHNGGEYINDIRFFNLVNLQYEHRPTAGFAPSPRGYHSAILADSRLWVFGGYNGSHAYDDVFIADLAGGSYLPQVTSFSVEV</sequence>
<organism evidence="4 5">
    <name type="scientific">Lentinula raphanica</name>
    <dbReference type="NCBI Taxonomy" id="153919"/>
    <lineage>
        <taxon>Eukaryota</taxon>
        <taxon>Fungi</taxon>
        <taxon>Dikarya</taxon>
        <taxon>Basidiomycota</taxon>
        <taxon>Agaricomycotina</taxon>
        <taxon>Agaricomycetes</taxon>
        <taxon>Agaricomycetidae</taxon>
        <taxon>Agaricales</taxon>
        <taxon>Marasmiineae</taxon>
        <taxon>Omphalotaceae</taxon>
        <taxon>Lentinula</taxon>
    </lineage>
</organism>
<dbReference type="InterPro" id="IPR006652">
    <property type="entry name" value="Kelch_1"/>
</dbReference>
<reference evidence="4" key="1">
    <citation type="submission" date="2022-08" db="EMBL/GenBank/DDBJ databases">
        <authorList>
            <consortium name="DOE Joint Genome Institute"/>
            <person name="Min B."/>
            <person name="Riley R."/>
            <person name="Sierra-Patev S."/>
            <person name="Naranjo-Ortiz M."/>
            <person name="Looney B."/>
            <person name="Konkel Z."/>
            <person name="Slot J.C."/>
            <person name="Sakamoto Y."/>
            <person name="Steenwyk J.L."/>
            <person name="Rokas A."/>
            <person name="Carro J."/>
            <person name="Camarero S."/>
            <person name="Ferreira P."/>
            <person name="Molpeceres G."/>
            <person name="Ruiz-Duenas F.J."/>
            <person name="Serrano A."/>
            <person name="Henrissat B."/>
            <person name="Drula E."/>
            <person name="Hughes K.W."/>
            <person name="Mata J.L."/>
            <person name="Ishikawa N.K."/>
            <person name="Vargas-Isla R."/>
            <person name="Ushijima S."/>
            <person name="Smith C.A."/>
            <person name="Ahrendt S."/>
            <person name="Andreopoulos W."/>
            <person name="He G."/>
            <person name="Labutti K."/>
            <person name="Lipzen A."/>
            <person name="Ng V."/>
            <person name="Sandor L."/>
            <person name="Barry K."/>
            <person name="Martinez A.T."/>
            <person name="Xiao Y."/>
            <person name="Gibbons J.G."/>
            <person name="Terashima K."/>
            <person name="Hibbett D.S."/>
            <person name="Grigoriev I.V."/>
        </authorList>
    </citation>
    <scope>NUCLEOTIDE SEQUENCE</scope>
    <source>
        <strain evidence="4">TFB9207</strain>
    </source>
</reference>
<feature type="compositionally biased region" description="Polar residues" evidence="3">
    <location>
        <begin position="1"/>
        <end position="12"/>
    </location>
</feature>
<dbReference type="EMBL" id="MU806047">
    <property type="protein sequence ID" value="KAJ3841233.1"/>
    <property type="molecule type" value="Genomic_DNA"/>
</dbReference>
<feature type="compositionally biased region" description="Low complexity" evidence="3">
    <location>
        <begin position="131"/>
        <end position="183"/>
    </location>
</feature>
<dbReference type="Pfam" id="PF01344">
    <property type="entry name" value="Kelch_1"/>
    <property type="match status" value="1"/>
</dbReference>
<dbReference type="SUPFAM" id="SSF50965">
    <property type="entry name" value="Galactose oxidase, central domain"/>
    <property type="match status" value="1"/>
</dbReference>
<proteinExistence type="predicted"/>
<dbReference type="Pfam" id="PF24681">
    <property type="entry name" value="Kelch_KLHDC2_KLHL20_DRC7"/>
    <property type="match status" value="2"/>
</dbReference>
<feature type="compositionally biased region" description="Low complexity" evidence="3">
    <location>
        <begin position="100"/>
        <end position="123"/>
    </location>
</feature>
<feature type="region of interest" description="Disordered" evidence="3">
    <location>
        <begin position="1"/>
        <end position="186"/>
    </location>
</feature>
<dbReference type="InterPro" id="IPR011043">
    <property type="entry name" value="Gal_Oxase/kelch_b-propeller"/>
</dbReference>
<evidence type="ECO:0008006" key="6">
    <source>
        <dbReference type="Google" id="ProtNLM"/>
    </source>
</evidence>
<dbReference type="SUPFAM" id="SSF117281">
    <property type="entry name" value="Kelch motif"/>
    <property type="match status" value="1"/>
</dbReference>
<dbReference type="InterPro" id="IPR015915">
    <property type="entry name" value="Kelch-typ_b-propeller"/>
</dbReference>
<evidence type="ECO:0000256" key="1">
    <source>
        <dbReference type="ARBA" id="ARBA00022441"/>
    </source>
</evidence>
<dbReference type="AlphaFoldDB" id="A0AA38PE33"/>
<protein>
    <recommendedName>
        <fullName evidence="6">Galactose oxidase</fullName>
    </recommendedName>
</protein>
<dbReference type="PANTHER" id="PTHR46647:SF1">
    <property type="entry name" value="RAB9 EFFECTOR PROTEIN WITH KELCH MOTIFS"/>
    <property type="match status" value="1"/>
</dbReference>
<feature type="compositionally biased region" description="Polar residues" evidence="3">
    <location>
        <begin position="341"/>
        <end position="350"/>
    </location>
</feature>
<keyword evidence="5" id="KW-1185">Reference proteome</keyword>
<name>A0AA38PE33_9AGAR</name>
<feature type="compositionally biased region" description="Low complexity" evidence="3">
    <location>
        <begin position="22"/>
        <end position="46"/>
    </location>
</feature>
<dbReference type="PANTHER" id="PTHR46647">
    <property type="entry name" value="RAB9 EFFECTOR PROTEIN WITH KELCH MOTIFS"/>
    <property type="match status" value="1"/>
</dbReference>